<evidence type="ECO:0000313" key="3">
    <source>
        <dbReference type="EMBL" id="CDR55242.1"/>
    </source>
</evidence>
<dbReference type="OrthoDB" id="24090at10239"/>
<accession>A0A077V302</accession>
<keyword evidence="4" id="KW-1185">Reference proteome</keyword>
<dbReference type="GeneID" id="19893487"/>
<reference evidence="3 4" key="1">
    <citation type="submission" date="2014-05" db="EMBL/GenBank/DDBJ databases">
        <title>Molecular characterization of a distinct begomovirus infecting Mirabilis jalapa from Northern India.</title>
        <authorList>
            <person name="Kulshreshtha A."/>
            <person name="Sharma D."/>
            <person name="Hallan V."/>
            <person name="Zaidi A.A."/>
        </authorList>
    </citation>
    <scope>NUCLEOTIDE SEQUENCE [LARGE SCALE GENOMIC DNA]</scope>
    <source>
        <strain evidence="3">Pragpur</strain>
    </source>
</reference>
<dbReference type="KEGG" id="vg:19893487"/>
<evidence type="ECO:0000256" key="1">
    <source>
        <dbReference type="ARBA" id="ARBA00008996"/>
    </source>
</evidence>
<proteinExistence type="inferred from homology"/>
<name>A0A077V302_9GEMI</name>
<organism evidence="3 4">
    <name type="scientific">Mirabilis leaf curl virus</name>
    <dbReference type="NCBI Taxonomy" id="1431395"/>
    <lineage>
        <taxon>Viruses</taxon>
        <taxon>Monodnaviria</taxon>
        <taxon>Shotokuvirae</taxon>
        <taxon>Cressdnaviricota</taxon>
        <taxon>Repensiviricetes</taxon>
        <taxon>Geplafuvirales</taxon>
        <taxon>Geminiviridae</taxon>
        <taxon>Begomovirus</taxon>
        <taxon>Begomovirus mirabilis</taxon>
    </lineage>
</organism>
<dbReference type="InterPro" id="IPR002488">
    <property type="entry name" value="Gemini_C4"/>
</dbReference>
<protein>
    <submittedName>
        <fullName evidence="3">AC4 Protein</fullName>
    </submittedName>
</protein>
<comment type="similarity">
    <text evidence="1">Belongs to the geminiviridae protein AC4/C4 family.</text>
</comment>
<evidence type="ECO:0000256" key="2">
    <source>
        <dbReference type="ARBA" id="ARBA00022581"/>
    </source>
</evidence>
<dbReference type="Pfam" id="PF01492">
    <property type="entry name" value="Gemini_C4"/>
    <property type="match status" value="1"/>
</dbReference>
<evidence type="ECO:0000313" key="4">
    <source>
        <dbReference type="Proteomes" id="UP000203271"/>
    </source>
</evidence>
<gene>
    <name evidence="3" type="primary">AC4</name>
</gene>
<dbReference type="RefSeq" id="YP_009047201.1">
    <property type="nucleotide sequence ID" value="NC_024491.1"/>
</dbReference>
<keyword evidence="2" id="KW-0945">Host-virus interaction</keyword>
<dbReference type="Proteomes" id="UP000203271">
    <property type="component" value="Segment DNA A"/>
</dbReference>
<sequence length="97" mass="10595">MGNLICMLCYNSKESSQSPTTAHSILYTQAVAPVSTPTYKALSPAQMLNNTSTRTETPLSGVSFRSMDDLQEEGNSQPMTLTPRHLTQAVSQRLLMS</sequence>
<dbReference type="EMBL" id="LK054801">
    <property type="protein sequence ID" value="CDR55242.1"/>
    <property type="molecule type" value="Genomic_DNA"/>
</dbReference>